<dbReference type="PROSITE" id="PS50181">
    <property type="entry name" value="FBOX"/>
    <property type="match status" value="1"/>
</dbReference>
<feature type="domain" description="F-box" evidence="1">
    <location>
        <begin position="10"/>
        <end position="56"/>
    </location>
</feature>
<evidence type="ECO:0000313" key="2">
    <source>
        <dbReference type="EMBL" id="EGT38483.1"/>
    </source>
</evidence>
<dbReference type="AlphaFoldDB" id="G0NVN6"/>
<evidence type="ECO:0000313" key="3">
    <source>
        <dbReference type="Proteomes" id="UP000008068"/>
    </source>
</evidence>
<dbReference type="EMBL" id="GL379958">
    <property type="protein sequence ID" value="EGT38483.1"/>
    <property type="molecule type" value="Genomic_DNA"/>
</dbReference>
<keyword evidence="3" id="KW-1185">Reference proteome</keyword>
<dbReference type="InParanoid" id="G0NVN6"/>
<evidence type="ECO:0000259" key="1">
    <source>
        <dbReference type="PROSITE" id="PS50181"/>
    </source>
</evidence>
<organism evidence="3">
    <name type="scientific">Caenorhabditis brenneri</name>
    <name type="common">Nematode worm</name>
    <dbReference type="NCBI Taxonomy" id="135651"/>
    <lineage>
        <taxon>Eukaryota</taxon>
        <taxon>Metazoa</taxon>
        <taxon>Ecdysozoa</taxon>
        <taxon>Nematoda</taxon>
        <taxon>Chromadorea</taxon>
        <taxon>Rhabditida</taxon>
        <taxon>Rhabditina</taxon>
        <taxon>Rhabditomorpha</taxon>
        <taxon>Rhabditoidea</taxon>
        <taxon>Rhabditidae</taxon>
        <taxon>Peloderinae</taxon>
        <taxon>Caenorhabditis</taxon>
    </lineage>
</organism>
<name>G0NVN6_CAEBE</name>
<dbReference type="InterPro" id="IPR001810">
    <property type="entry name" value="F-box_dom"/>
</dbReference>
<sequence>MTNTTPAKRKFPILELPFLARKNVLLRLQLDDLIPISFLSKRSKLMIRQVLPFKKAQYNCTVWYKEVTIINIRSRFGFYTSYQPNVDHILEVLSYPSIHVFFYGEHAITSKFQWVKTNRNCIRRISFLSHLMDRKMILDLVNHFIELNVRIDFGKFMVFTCSPEELRVKYLNSFLIIPFWSLKCQKLQIVDSISPIVMTHRLISSWTLSNMSASSTIKQLIFVLKNSEEIEEWLLIDGWKRIQEEWQHPIYGKIKEWYKHKDIDNRKEAIMFEAHHHGKRLLVMNIENVVGHLDRH</sequence>
<gene>
    <name evidence="2" type="ORF">CAEBREN_24441</name>
</gene>
<protein>
    <recommendedName>
        <fullName evidence="1">F-box domain-containing protein</fullName>
    </recommendedName>
</protein>
<dbReference type="Proteomes" id="UP000008068">
    <property type="component" value="Unassembled WGS sequence"/>
</dbReference>
<reference evidence="3" key="1">
    <citation type="submission" date="2011-07" db="EMBL/GenBank/DDBJ databases">
        <authorList>
            <consortium name="Caenorhabditis brenneri Sequencing and Analysis Consortium"/>
            <person name="Wilson R.K."/>
        </authorList>
    </citation>
    <scope>NUCLEOTIDE SEQUENCE [LARGE SCALE GENOMIC DNA]</scope>
    <source>
        <strain evidence="3">PB2801</strain>
    </source>
</reference>
<proteinExistence type="predicted"/>
<dbReference type="HOGENOM" id="CLU_081940_0_0_1"/>
<accession>G0NVN6</accession>